<dbReference type="EMBL" id="LMYI01000014">
    <property type="protein sequence ID" value="POS61539.1"/>
    <property type="molecule type" value="Genomic_DNA"/>
</dbReference>
<proteinExistence type="inferred from homology"/>
<evidence type="ECO:0000256" key="6">
    <source>
        <dbReference type="ARBA" id="ARBA00031445"/>
    </source>
</evidence>
<comment type="subcellular location">
    <subcellularLocation>
        <location evidence="8">Cell membrane</location>
    </subcellularLocation>
</comment>
<evidence type="ECO:0000256" key="1">
    <source>
        <dbReference type="ARBA" id="ARBA00003394"/>
    </source>
</evidence>
<dbReference type="Gene3D" id="3.40.50.2000">
    <property type="entry name" value="Glycogen Phosphorylase B"/>
    <property type="match status" value="1"/>
</dbReference>
<dbReference type="PANTHER" id="PTHR42755:SF1">
    <property type="entry name" value="3-DEOXY-D-MANNO-OCTULOSONIC ACID TRANSFERASE, MITOCHONDRIAL-RELATED"/>
    <property type="match status" value="1"/>
</dbReference>
<comment type="function">
    <text evidence="1 8">Involved in lipopolysaccharide (LPS) biosynthesis. Catalyzes the transfer of 3-deoxy-D-manno-octulosonate (Kdo) residue(s) from CMP-Kdo to lipid IV(A), the tetraacyldisaccharide-1,4'-bisphosphate precursor of lipid A.</text>
</comment>
<keyword evidence="8" id="KW-0812">Transmembrane</keyword>
<dbReference type="InterPro" id="IPR038107">
    <property type="entry name" value="Glycos_transf_N_sf"/>
</dbReference>
<comment type="catalytic activity">
    <reaction evidence="7 8">
        <text>lipid IVA (E. coli) + CMP-3-deoxy-beta-D-manno-octulosonate = alpha-Kdo-(2-&gt;6)-lipid IVA (E. coli) + CMP + H(+)</text>
        <dbReference type="Rhea" id="RHEA:28066"/>
        <dbReference type="ChEBI" id="CHEBI:15378"/>
        <dbReference type="ChEBI" id="CHEBI:58603"/>
        <dbReference type="ChEBI" id="CHEBI:60364"/>
        <dbReference type="ChEBI" id="CHEBI:60377"/>
        <dbReference type="ChEBI" id="CHEBI:85987"/>
        <dbReference type="EC" id="2.4.99.12"/>
    </reaction>
</comment>
<name>A0ABX4ZKK3_9PROT</name>
<dbReference type="GO" id="GO:0016740">
    <property type="term" value="F:transferase activity"/>
    <property type="evidence" value="ECO:0007669"/>
    <property type="project" value="UniProtKB-KW"/>
</dbReference>
<keyword evidence="11" id="KW-1185">Reference proteome</keyword>
<dbReference type="Proteomes" id="UP000237218">
    <property type="component" value="Unassembled WGS sequence"/>
</dbReference>
<keyword evidence="8" id="KW-0472">Membrane</keyword>
<dbReference type="InterPro" id="IPR039901">
    <property type="entry name" value="Kdotransferase"/>
</dbReference>
<gene>
    <name evidence="10" type="ORF">ASQ42_07745</name>
</gene>
<dbReference type="InterPro" id="IPR007507">
    <property type="entry name" value="Glycos_transf_N"/>
</dbReference>
<comment type="similarity">
    <text evidence="8">Belongs to the glycosyltransferase group 1 family.</text>
</comment>
<evidence type="ECO:0000313" key="11">
    <source>
        <dbReference type="Proteomes" id="UP000237218"/>
    </source>
</evidence>
<sequence length="434" mass="48533">MHHPCRMEHAMGRYPSFTPLAAPLLTIWSLIGHAAMPWLRRHARKRLQQGRENRTRLPERFARAGMPRPSHDGPLLWVHAASVGESRCILPVVSQLLADSPKLTILMTTATLTGGETVAAHPASHTGRLIHQLIPYDAPHLLERFMAYWQPIGLVLTESELWPGLLCLSRQKKLPVMLLNARLSPRSAARWRWASPLLRHLLEACHWIMPRSMDDAQAFARFGIGPLLPPADLKEDSPPLPFDASEAVTLRRQLEERSIFVAASTHPGEEEIIIAAARQAKKERPDLLTVIIPRHPERGKELAQTHQAPCRSKGQVPGGGDDVWIIDTLGEVGLFFQLAERVFIGNSLVPPGGGHNPLESLHFRRPTAIGPYMQNWTALCARHAGSLHPVEHQEALARWLKARHLPSPRPPQQNQAGRQAIRLIKDTILTKKAF</sequence>
<evidence type="ECO:0000313" key="10">
    <source>
        <dbReference type="EMBL" id="POS61539.1"/>
    </source>
</evidence>
<evidence type="ECO:0000256" key="5">
    <source>
        <dbReference type="ARBA" id="ARBA00022679"/>
    </source>
</evidence>
<evidence type="ECO:0000256" key="3">
    <source>
        <dbReference type="ARBA" id="ARBA00012621"/>
    </source>
</evidence>
<dbReference type="PANTHER" id="PTHR42755">
    <property type="entry name" value="3-DEOXY-MANNO-OCTULOSONATE CYTIDYLYLTRANSFERASE"/>
    <property type="match status" value="1"/>
</dbReference>
<feature type="transmembrane region" description="Helical" evidence="8">
    <location>
        <begin position="20"/>
        <end position="39"/>
    </location>
</feature>
<keyword evidence="8" id="KW-0448">Lipopolysaccharide biosynthesis</keyword>
<dbReference type="Gene3D" id="3.40.50.11720">
    <property type="entry name" value="3-Deoxy-D-manno-octulosonic-acid transferase, N-terminal domain"/>
    <property type="match status" value="1"/>
</dbReference>
<keyword evidence="5 8" id="KW-0808">Transferase</keyword>
<protein>
    <recommendedName>
        <fullName evidence="4 8">3-deoxy-D-manno-octulosonic acid transferase</fullName>
        <shortName evidence="8">Kdo transferase</shortName>
        <ecNumber evidence="3 8">2.4.99.12</ecNumber>
    </recommendedName>
    <alternativeName>
        <fullName evidence="6 8">Lipid IV(A) 3-deoxy-D-manno-octulosonic acid transferase</fullName>
    </alternativeName>
</protein>
<evidence type="ECO:0000256" key="4">
    <source>
        <dbReference type="ARBA" id="ARBA00019077"/>
    </source>
</evidence>
<reference evidence="10 11" key="1">
    <citation type="submission" date="2018-02" db="EMBL/GenBank/DDBJ databases">
        <title>Draft genome sequences of four Parasaccharibacter apium strains isolated from honey bees.</title>
        <authorList>
            <person name="Corby-Harris V.L."/>
            <person name="Anderson K.E."/>
        </authorList>
    </citation>
    <scope>NUCLEOTIDE SEQUENCE [LARGE SCALE GENOMIC DNA]</scope>
    <source>
        <strain evidence="10 11">B8</strain>
    </source>
</reference>
<evidence type="ECO:0000259" key="9">
    <source>
        <dbReference type="Pfam" id="PF04413"/>
    </source>
</evidence>
<keyword evidence="8" id="KW-1133">Transmembrane helix</keyword>
<keyword evidence="8" id="KW-1003">Cell membrane</keyword>
<evidence type="ECO:0000256" key="2">
    <source>
        <dbReference type="ARBA" id="ARBA00004713"/>
    </source>
</evidence>
<comment type="caution">
    <text evidence="10">The sequence shown here is derived from an EMBL/GenBank/DDBJ whole genome shotgun (WGS) entry which is preliminary data.</text>
</comment>
<dbReference type="Pfam" id="PF04413">
    <property type="entry name" value="Glycos_transf_N"/>
    <property type="match status" value="1"/>
</dbReference>
<evidence type="ECO:0000256" key="8">
    <source>
        <dbReference type="RuleBase" id="RU365103"/>
    </source>
</evidence>
<organism evidence="10 11">
    <name type="scientific">Parasaccharibacter apium</name>
    <dbReference type="NCBI Taxonomy" id="1510841"/>
    <lineage>
        <taxon>Bacteria</taxon>
        <taxon>Pseudomonadati</taxon>
        <taxon>Pseudomonadota</taxon>
        <taxon>Alphaproteobacteria</taxon>
        <taxon>Acetobacterales</taxon>
        <taxon>Acetobacteraceae</taxon>
        <taxon>Parasaccharibacter</taxon>
    </lineage>
</organism>
<feature type="domain" description="3-deoxy-D-manno-octulosonic-acid transferase N-terminal" evidence="9">
    <location>
        <begin position="56"/>
        <end position="226"/>
    </location>
</feature>
<comment type="pathway">
    <text evidence="2 8">Bacterial outer membrane biogenesis; LPS core biosynthesis.</text>
</comment>
<dbReference type="EC" id="2.4.99.12" evidence="3 8"/>
<accession>A0ABX4ZKK3</accession>
<evidence type="ECO:0000256" key="7">
    <source>
        <dbReference type="ARBA" id="ARBA00049183"/>
    </source>
</evidence>